<evidence type="ECO:0000256" key="1">
    <source>
        <dbReference type="SAM" id="Phobius"/>
    </source>
</evidence>
<dbReference type="Proteomes" id="UP000001075">
    <property type="component" value="Unassembled WGS sequence"/>
</dbReference>
<keyword evidence="1" id="KW-0472">Membrane</keyword>
<keyword evidence="1" id="KW-0812">Transmembrane</keyword>
<name>G3GSL7_CRIGR</name>
<proteinExistence type="predicted"/>
<reference evidence="3" key="1">
    <citation type="journal article" date="2011" name="Nat. Biotechnol.">
        <title>The genomic sequence of the Chinese hamster ovary (CHO)-K1 cell line.</title>
        <authorList>
            <person name="Xu X."/>
            <person name="Nagarajan H."/>
            <person name="Lewis N.E."/>
            <person name="Pan S."/>
            <person name="Cai Z."/>
            <person name="Liu X."/>
            <person name="Chen W."/>
            <person name="Xie M."/>
            <person name="Wang W."/>
            <person name="Hammond S."/>
            <person name="Andersen M.R."/>
            <person name="Neff N."/>
            <person name="Passarelli B."/>
            <person name="Koh W."/>
            <person name="Fan H.C."/>
            <person name="Wang J."/>
            <person name="Gui Y."/>
            <person name="Lee K.H."/>
            <person name="Betenbaugh M.J."/>
            <person name="Quake S.R."/>
            <person name="Famili I."/>
            <person name="Palsson B.O."/>
            <person name="Wang J."/>
        </authorList>
    </citation>
    <scope>NUCLEOTIDE SEQUENCE [LARGE SCALE GENOMIC DNA]</scope>
    <source>
        <strain evidence="3">CHO K1 cell line</strain>
    </source>
</reference>
<dbReference type="InParanoid" id="G3GSL7"/>
<evidence type="ECO:0000313" key="2">
    <source>
        <dbReference type="EMBL" id="EGV96382.1"/>
    </source>
</evidence>
<dbReference type="EMBL" id="JH000012">
    <property type="protein sequence ID" value="EGV96382.1"/>
    <property type="molecule type" value="Genomic_DNA"/>
</dbReference>
<gene>
    <name evidence="2" type="ORF">I79_000634</name>
</gene>
<keyword evidence="1" id="KW-1133">Transmembrane helix</keyword>
<dbReference type="AlphaFoldDB" id="G3GSL7"/>
<accession>G3GSL7</accession>
<sequence>MKTSEKSEPNAVWMRKQHWTREEQDWLCVASMCCVYYVCVSSFSLHAAPTQYILLIYK</sequence>
<feature type="transmembrane region" description="Helical" evidence="1">
    <location>
        <begin position="26"/>
        <end position="48"/>
    </location>
</feature>
<protein>
    <submittedName>
        <fullName evidence="2">Uncharacterized protein</fullName>
    </submittedName>
</protein>
<evidence type="ECO:0000313" key="3">
    <source>
        <dbReference type="Proteomes" id="UP000001075"/>
    </source>
</evidence>
<organism evidence="2 3">
    <name type="scientific">Cricetulus griseus</name>
    <name type="common">Chinese hamster</name>
    <name type="synonym">Cricetulus barabensis griseus</name>
    <dbReference type="NCBI Taxonomy" id="10029"/>
    <lineage>
        <taxon>Eukaryota</taxon>
        <taxon>Metazoa</taxon>
        <taxon>Chordata</taxon>
        <taxon>Craniata</taxon>
        <taxon>Vertebrata</taxon>
        <taxon>Euteleostomi</taxon>
        <taxon>Mammalia</taxon>
        <taxon>Eutheria</taxon>
        <taxon>Euarchontoglires</taxon>
        <taxon>Glires</taxon>
        <taxon>Rodentia</taxon>
        <taxon>Myomorpha</taxon>
        <taxon>Muroidea</taxon>
        <taxon>Cricetidae</taxon>
        <taxon>Cricetinae</taxon>
        <taxon>Cricetulus</taxon>
    </lineage>
</organism>